<gene>
    <name evidence="1" type="ORF">LTS18_006606</name>
</gene>
<dbReference type="EMBL" id="JAWDJW010007943">
    <property type="protein sequence ID" value="KAK3061286.1"/>
    <property type="molecule type" value="Genomic_DNA"/>
</dbReference>
<name>A0ACC3D3H0_9PEZI</name>
<comment type="caution">
    <text evidence="1">The sequence shown here is derived from an EMBL/GenBank/DDBJ whole genome shotgun (WGS) entry which is preliminary data.</text>
</comment>
<evidence type="ECO:0000313" key="1">
    <source>
        <dbReference type="EMBL" id="KAK3061286.1"/>
    </source>
</evidence>
<organism evidence="1 2">
    <name type="scientific">Coniosporium uncinatum</name>
    <dbReference type="NCBI Taxonomy" id="93489"/>
    <lineage>
        <taxon>Eukaryota</taxon>
        <taxon>Fungi</taxon>
        <taxon>Dikarya</taxon>
        <taxon>Ascomycota</taxon>
        <taxon>Pezizomycotina</taxon>
        <taxon>Dothideomycetes</taxon>
        <taxon>Dothideomycetes incertae sedis</taxon>
        <taxon>Coniosporium</taxon>
    </lineage>
</organism>
<dbReference type="Proteomes" id="UP001186974">
    <property type="component" value="Unassembled WGS sequence"/>
</dbReference>
<proteinExistence type="predicted"/>
<evidence type="ECO:0000313" key="2">
    <source>
        <dbReference type="Proteomes" id="UP001186974"/>
    </source>
</evidence>
<reference evidence="1" key="1">
    <citation type="submission" date="2024-09" db="EMBL/GenBank/DDBJ databases">
        <title>Black Yeasts Isolated from many extreme environments.</title>
        <authorList>
            <person name="Coleine C."/>
            <person name="Stajich J.E."/>
            <person name="Selbmann L."/>
        </authorList>
    </citation>
    <scope>NUCLEOTIDE SEQUENCE</scope>
    <source>
        <strain evidence="1">CCFEE 5737</strain>
    </source>
</reference>
<accession>A0ACC3D3H0</accession>
<protein>
    <submittedName>
        <fullName evidence="1">Uncharacterized protein</fullName>
    </submittedName>
</protein>
<sequence>VGSAPLDGTLTIPIFEFMVLGKRYVGAIEGHATPSKYVPQMIQWYREGRFPVDKLVKTFPAEEFEKAIHEMHDATTVKPVIVW</sequence>
<feature type="non-terminal residue" evidence="1">
    <location>
        <position position="1"/>
    </location>
</feature>
<keyword evidence="2" id="KW-1185">Reference proteome</keyword>